<accession>A0ABT3GSZ8</accession>
<feature type="transmembrane region" description="Helical" evidence="1">
    <location>
        <begin position="6"/>
        <end position="22"/>
    </location>
</feature>
<keyword evidence="1" id="KW-1133">Transmembrane helix</keyword>
<evidence type="ECO:0000256" key="1">
    <source>
        <dbReference type="SAM" id="Phobius"/>
    </source>
</evidence>
<dbReference type="RefSeq" id="WP_264490769.1">
    <property type="nucleotide sequence ID" value="NZ_JAPDDT010000035.1"/>
</dbReference>
<gene>
    <name evidence="2" type="ORF">OKA05_29175</name>
</gene>
<evidence type="ECO:0000313" key="3">
    <source>
        <dbReference type="Proteomes" id="UP001320876"/>
    </source>
</evidence>
<name>A0ABT3GSZ8_9BACT</name>
<keyword evidence="1" id="KW-0812">Transmembrane</keyword>
<sequence>MSPLWFTFGGLAWWAFFEWLRGRPQYRMRGTQDLVLIGGVGLVAAIGGSIVWVVGRFF</sequence>
<feature type="transmembrane region" description="Helical" evidence="1">
    <location>
        <begin position="34"/>
        <end position="55"/>
    </location>
</feature>
<evidence type="ECO:0000313" key="2">
    <source>
        <dbReference type="EMBL" id="MCW1926661.1"/>
    </source>
</evidence>
<keyword evidence="1" id="KW-0472">Membrane</keyword>
<dbReference type="Proteomes" id="UP001320876">
    <property type="component" value="Unassembled WGS sequence"/>
</dbReference>
<dbReference type="EMBL" id="JAPDDT010000035">
    <property type="protein sequence ID" value="MCW1926661.1"/>
    <property type="molecule type" value="Genomic_DNA"/>
</dbReference>
<proteinExistence type="predicted"/>
<organism evidence="2 3">
    <name type="scientific">Luteolibacter arcticus</name>
    <dbReference type="NCBI Taxonomy" id="1581411"/>
    <lineage>
        <taxon>Bacteria</taxon>
        <taxon>Pseudomonadati</taxon>
        <taxon>Verrucomicrobiota</taxon>
        <taxon>Verrucomicrobiia</taxon>
        <taxon>Verrucomicrobiales</taxon>
        <taxon>Verrucomicrobiaceae</taxon>
        <taxon>Luteolibacter</taxon>
    </lineage>
</organism>
<protein>
    <submittedName>
        <fullName evidence="2">Uncharacterized protein</fullName>
    </submittedName>
</protein>
<keyword evidence="3" id="KW-1185">Reference proteome</keyword>
<comment type="caution">
    <text evidence="2">The sequence shown here is derived from an EMBL/GenBank/DDBJ whole genome shotgun (WGS) entry which is preliminary data.</text>
</comment>
<reference evidence="2 3" key="1">
    <citation type="submission" date="2022-10" db="EMBL/GenBank/DDBJ databases">
        <title>Luteolibacter arcticus strain CCTCC AB 2014275, whole genome shotgun sequencing project.</title>
        <authorList>
            <person name="Zhao G."/>
            <person name="Shen L."/>
        </authorList>
    </citation>
    <scope>NUCLEOTIDE SEQUENCE [LARGE SCALE GENOMIC DNA]</scope>
    <source>
        <strain evidence="2 3">CCTCC AB 2014275</strain>
    </source>
</reference>